<comment type="caution">
    <text evidence="2">The sequence shown here is derived from an EMBL/GenBank/DDBJ whole genome shotgun (WGS) entry which is preliminary data.</text>
</comment>
<organism evidence="2 3">
    <name type="scientific">Novosphingobium lindaniclasticum LE124</name>
    <dbReference type="NCBI Taxonomy" id="1096930"/>
    <lineage>
        <taxon>Bacteria</taxon>
        <taxon>Pseudomonadati</taxon>
        <taxon>Pseudomonadota</taxon>
        <taxon>Alphaproteobacteria</taxon>
        <taxon>Sphingomonadales</taxon>
        <taxon>Sphingomonadaceae</taxon>
        <taxon>Novosphingobium</taxon>
    </lineage>
</organism>
<accession>T0HTJ1</accession>
<proteinExistence type="predicted"/>
<protein>
    <submittedName>
        <fullName evidence="2">Uncharacterized protein</fullName>
    </submittedName>
</protein>
<dbReference type="AlphaFoldDB" id="T0HTJ1"/>
<dbReference type="Proteomes" id="UP000015527">
    <property type="component" value="Unassembled WGS sequence"/>
</dbReference>
<feature type="region of interest" description="Disordered" evidence="1">
    <location>
        <begin position="1"/>
        <end position="37"/>
    </location>
</feature>
<evidence type="ECO:0000313" key="3">
    <source>
        <dbReference type="Proteomes" id="UP000015527"/>
    </source>
</evidence>
<name>T0HTJ1_9SPHN</name>
<gene>
    <name evidence="2" type="ORF">L284_00545</name>
</gene>
<evidence type="ECO:0000256" key="1">
    <source>
        <dbReference type="SAM" id="MobiDB-lite"/>
    </source>
</evidence>
<sequence>MSSPSSDPRLGEEFAPNNLKTTVNDGSLTGYGAFNTL</sequence>
<feature type="compositionally biased region" description="Polar residues" evidence="1">
    <location>
        <begin position="18"/>
        <end position="27"/>
    </location>
</feature>
<keyword evidence="3" id="KW-1185">Reference proteome</keyword>
<dbReference type="PATRIC" id="fig|1096930.3.peg.110"/>
<reference evidence="2 3" key="1">
    <citation type="journal article" date="2013" name="Genome Announc.">
        <title>Genome Sequence of Novosphingobium lindaniclasticum LE124T, Isolated from a Hexachlorocyclohexane Dumpsite.</title>
        <authorList>
            <person name="Saxena A."/>
            <person name="Nayyar N."/>
            <person name="Sangwan N."/>
            <person name="Kumari R."/>
            <person name="Khurana J.P."/>
            <person name="Lal R."/>
        </authorList>
    </citation>
    <scope>NUCLEOTIDE SEQUENCE [LARGE SCALE GENOMIC DNA]</scope>
    <source>
        <strain evidence="2 3">LE124</strain>
    </source>
</reference>
<dbReference type="EMBL" id="ATHL01000002">
    <property type="protein sequence ID" value="EQB19696.1"/>
    <property type="molecule type" value="Genomic_DNA"/>
</dbReference>
<evidence type="ECO:0000313" key="2">
    <source>
        <dbReference type="EMBL" id="EQB19696.1"/>
    </source>
</evidence>